<gene>
    <name evidence="1" type="ORF">GOB87_09335</name>
</gene>
<dbReference type="AlphaFoldDB" id="A0A967B873"/>
<evidence type="ECO:0000313" key="2">
    <source>
        <dbReference type="Proteomes" id="UP000597459"/>
    </source>
</evidence>
<evidence type="ECO:0000313" key="1">
    <source>
        <dbReference type="EMBL" id="NHO54154.1"/>
    </source>
</evidence>
<dbReference type="RefSeq" id="WP_166315705.1">
    <property type="nucleotide sequence ID" value="NZ_WOTH01000017.1"/>
</dbReference>
<accession>A0A967B873</accession>
<reference evidence="1" key="1">
    <citation type="submission" date="2019-11" db="EMBL/GenBank/DDBJ databases">
        <title>Description of new Acetobacter species.</title>
        <authorList>
            <person name="Cleenwerck I."/>
            <person name="Sombolestani A.S."/>
        </authorList>
    </citation>
    <scope>NUCLEOTIDE SEQUENCE</scope>
    <source>
        <strain evidence="1">LMG 1626</strain>
    </source>
</reference>
<dbReference type="EMBL" id="WOTH01000017">
    <property type="protein sequence ID" value="NHO54154.1"/>
    <property type="molecule type" value="Genomic_DNA"/>
</dbReference>
<sequence length="106" mass="10426">MRDITDCELDQVSGGKGFFADLSSALTKASNAVASADSSLLKTAATAQTDLASHPQAAKAAATLFGDASTVLTSVEKGLSSLATLAANTSVSVTTGSNSASVTVTV</sequence>
<comment type="caution">
    <text evidence="1">The sequence shown here is derived from an EMBL/GenBank/DDBJ whole genome shotgun (WGS) entry which is preliminary data.</text>
</comment>
<keyword evidence="2" id="KW-1185">Reference proteome</keyword>
<protein>
    <submittedName>
        <fullName evidence="1">Uncharacterized protein</fullName>
    </submittedName>
</protein>
<organism evidence="1 2">
    <name type="scientific">Acetobacter estunensis</name>
    <dbReference type="NCBI Taxonomy" id="104097"/>
    <lineage>
        <taxon>Bacteria</taxon>
        <taxon>Pseudomonadati</taxon>
        <taxon>Pseudomonadota</taxon>
        <taxon>Alphaproteobacteria</taxon>
        <taxon>Acetobacterales</taxon>
        <taxon>Acetobacteraceae</taxon>
        <taxon>Acetobacter</taxon>
    </lineage>
</organism>
<dbReference type="Proteomes" id="UP000597459">
    <property type="component" value="Unassembled WGS sequence"/>
</dbReference>
<proteinExistence type="predicted"/>
<name>A0A967B873_9PROT</name>